<name>A0A0G2UMM5_9CHLO</name>
<evidence type="ECO:0000256" key="5">
    <source>
        <dbReference type="ARBA" id="ARBA00023254"/>
    </source>
</evidence>
<evidence type="ECO:0000256" key="6">
    <source>
        <dbReference type="SAM" id="Coils"/>
    </source>
</evidence>
<feature type="domain" description="DNA mismatch repair proteins mutS family" evidence="8">
    <location>
        <begin position="544"/>
        <end position="733"/>
    </location>
</feature>
<dbReference type="InterPro" id="IPR045076">
    <property type="entry name" value="MutS"/>
</dbReference>
<proteinExistence type="inferred from homology"/>
<protein>
    <submittedName>
        <fullName evidence="9">DNA mismatch repair protein MSH4</fullName>
    </submittedName>
</protein>
<evidence type="ECO:0000256" key="1">
    <source>
        <dbReference type="ARBA" id="ARBA00006271"/>
    </source>
</evidence>
<dbReference type="SMART" id="SM00534">
    <property type="entry name" value="MUTSac"/>
    <property type="match status" value="1"/>
</dbReference>
<sequence length="743" mass="80403">GGDAFQQDEDSGVICALIENRAKEVGLAALHTRQLTLTLMQFVESSRSYTNTLSVLARLQPSRLVTVATQELLSDNVNRASRAYSQAPLGRACFDDTRGAAVTCSCANVETQADTHTTALHSSYYLALGAAGALITFLQQEQNVLLTAGCLQLHWEGTQNHMIIDLASTKALELLQPAKSGSGPATRKASLFRMLNHTQTLVGARLLKANLLQPLTDVPTLVLRYDAVEELVTNPDLLFNLTSCLGKLPKDLDKVCAAFALKPARPATDPTRRISTLIGSVVLLRETVAMLPQLAEVLTAGACSILRAVCVNCQHASLAALLETISTVLDDDAQSATSAFINRTQQCFAVRAGTNSFLDLARANFCKITEQIHALAERYRVEHSLESLQVPYAARRGFYFVLPAPGTRTKGGSTAPPLPRDFLQLEAARGRRAIHATTHELNALNSRLRDASNDCMVLTEQVLEGVCGQVLQHLATLHKLVDNIALLDMLASFAHTASTGGAAWVRPLCTPTGPIAIVEGRHPILEQLEEVDFQANDTYLAECASFHLVTGPNMAGKSTYIRQVALIVILAQVGCYVPAKFASIRPVDRLFTRIGTSDSIDTNCSSFMVEMQEAAYIVNHATPSLIIIDELGRATSTADGTGIAWAVSEHLVDLGAYTLFATHFARLDDLAAVYPNVKLWHFAVDTSANKLDFTWRLQLGTQQAMHYGLLMAGIMGIPEEVGCFVDIPCHLLPASACMPVEMD</sequence>
<evidence type="ECO:0000313" key="9">
    <source>
        <dbReference type="EMBL" id="AKI32511.1"/>
    </source>
</evidence>
<keyword evidence="2" id="KW-0547">Nucleotide-binding</keyword>
<dbReference type="PANTHER" id="PTHR11361:SF21">
    <property type="entry name" value="MUTS PROTEIN HOMOLOG 4"/>
    <property type="match status" value="1"/>
</dbReference>
<dbReference type="InterPro" id="IPR011184">
    <property type="entry name" value="DNA_mismatch_repair_Msh2"/>
</dbReference>
<comment type="similarity">
    <text evidence="1">Belongs to the DNA mismatch repair MutS family.</text>
</comment>
<dbReference type="SUPFAM" id="SSF48334">
    <property type="entry name" value="DNA repair protein MutS, domain III"/>
    <property type="match status" value="1"/>
</dbReference>
<dbReference type="FunFam" id="3.40.50.300:FF:000870">
    <property type="entry name" value="MutS protein homolog 4"/>
    <property type="match status" value="1"/>
</dbReference>
<feature type="domain" description="DNA mismatch repair protein MutS core" evidence="7">
    <location>
        <begin position="186"/>
        <end position="528"/>
    </location>
</feature>
<dbReference type="AlphaFoldDB" id="A0A0G2UMM5"/>
<dbReference type="Pfam" id="PF05192">
    <property type="entry name" value="MutS_III"/>
    <property type="match status" value="1"/>
</dbReference>
<dbReference type="GO" id="GO:0006298">
    <property type="term" value="P:mismatch repair"/>
    <property type="evidence" value="ECO:0007669"/>
    <property type="project" value="InterPro"/>
</dbReference>
<evidence type="ECO:0000259" key="7">
    <source>
        <dbReference type="SMART" id="SM00533"/>
    </source>
</evidence>
<accession>A0A0G2UMM5</accession>
<reference evidence="9" key="1">
    <citation type="submission" date="2014-12" db="EMBL/GenBank/DDBJ databases">
        <title>Meiotic genes and sexual reproduction in the green algal class Trebouxiophyceae (Chlorophyta).</title>
        <authorList>
            <person name="Fucikova K."/>
            <person name="Pazoutova M."/>
            <person name="Rindi F."/>
        </authorList>
    </citation>
    <scope>NUCLEOTIDE SEQUENCE</scope>
    <source>
        <strain evidence="9">BCP-MX219VF25</strain>
    </source>
</reference>
<gene>
    <name evidence="9" type="primary">msh4</name>
</gene>
<keyword evidence="5" id="KW-0469">Meiosis</keyword>
<dbReference type="GO" id="GO:0007131">
    <property type="term" value="P:reciprocal meiotic recombination"/>
    <property type="evidence" value="ECO:0007669"/>
    <property type="project" value="TreeGrafter"/>
</dbReference>
<keyword evidence="4" id="KW-0238">DNA-binding</keyword>
<keyword evidence="6" id="KW-0175">Coiled coil</keyword>
<evidence type="ECO:0000256" key="3">
    <source>
        <dbReference type="ARBA" id="ARBA00022840"/>
    </source>
</evidence>
<dbReference type="InterPro" id="IPR007696">
    <property type="entry name" value="DNA_mismatch_repair_MutS_core"/>
</dbReference>
<dbReference type="SMART" id="SM00533">
    <property type="entry name" value="MUTSd"/>
    <property type="match status" value="1"/>
</dbReference>
<evidence type="ECO:0000256" key="4">
    <source>
        <dbReference type="ARBA" id="ARBA00023125"/>
    </source>
</evidence>
<dbReference type="GO" id="GO:0030983">
    <property type="term" value="F:mismatched DNA binding"/>
    <property type="evidence" value="ECO:0007669"/>
    <property type="project" value="InterPro"/>
</dbReference>
<dbReference type="EMBL" id="KP259563">
    <property type="protein sequence ID" value="AKI32511.1"/>
    <property type="molecule type" value="Genomic_DNA"/>
</dbReference>
<dbReference type="GO" id="GO:0005524">
    <property type="term" value="F:ATP binding"/>
    <property type="evidence" value="ECO:0007669"/>
    <property type="project" value="UniProtKB-KW"/>
</dbReference>
<dbReference type="SUPFAM" id="SSF53150">
    <property type="entry name" value="DNA repair protein MutS, domain II"/>
    <property type="match status" value="1"/>
</dbReference>
<evidence type="ECO:0000259" key="8">
    <source>
        <dbReference type="SMART" id="SM00534"/>
    </source>
</evidence>
<feature type="non-terminal residue" evidence="9">
    <location>
        <position position="1"/>
    </location>
</feature>
<dbReference type="InterPro" id="IPR000432">
    <property type="entry name" value="DNA_mismatch_repair_MutS_C"/>
</dbReference>
<dbReference type="GO" id="GO:0005634">
    <property type="term" value="C:nucleus"/>
    <property type="evidence" value="ECO:0007669"/>
    <property type="project" value="TreeGrafter"/>
</dbReference>
<dbReference type="InterPro" id="IPR036678">
    <property type="entry name" value="MutS_con_dom_sf"/>
</dbReference>
<keyword evidence="3" id="KW-0067">ATP-binding</keyword>
<dbReference type="Gene3D" id="1.10.1420.10">
    <property type="match status" value="2"/>
</dbReference>
<feature type="coiled-coil region" evidence="6">
    <location>
        <begin position="434"/>
        <end position="461"/>
    </location>
</feature>
<dbReference type="Gene3D" id="3.40.50.300">
    <property type="entry name" value="P-loop containing nucleotide triphosphate hydrolases"/>
    <property type="match status" value="1"/>
</dbReference>
<dbReference type="InterPro" id="IPR027417">
    <property type="entry name" value="P-loop_NTPase"/>
</dbReference>
<dbReference type="GO" id="GO:0140664">
    <property type="term" value="F:ATP-dependent DNA damage sensor activity"/>
    <property type="evidence" value="ECO:0007669"/>
    <property type="project" value="InterPro"/>
</dbReference>
<dbReference type="Gene3D" id="3.30.420.110">
    <property type="entry name" value="MutS, connector domain"/>
    <property type="match status" value="1"/>
</dbReference>
<dbReference type="PIRSF" id="PIRSF005813">
    <property type="entry name" value="MSH2"/>
    <property type="match status" value="1"/>
</dbReference>
<evidence type="ECO:0000256" key="2">
    <source>
        <dbReference type="ARBA" id="ARBA00022741"/>
    </source>
</evidence>
<dbReference type="PANTHER" id="PTHR11361">
    <property type="entry name" value="DNA MISMATCH REPAIR PROTEIN MUTS FAMILY MEMBER"/>
    <property type="match status" value="1"/>
</dbReference>
<dbReference type="InterPro" id="IPR036187">
    <property type="entry name" value="DNA_mismatch_repair_MutS_sf"/>
</dbReference>
<dbReference type="Pfam" id="PF00488">
    <property type="entry name" value="MutS_V"/>
    <property type="match status" value="1"/>
</dbReference>
<organism evidence="9">
    <name type="scientific">Eremochloris sphaerica</name>
    <dbReference type="NCBI Taxonomy" id="1653800"/>
    <lineage>
        <taxon>Eukaryota</taxon>
        <taxon>Viridiplantae</taxon>
        <taxon>Chlorophyta</taxon>
        <taxon>core chlorophytes</taxon>
        <taxon>Trebouxiophyceae</taxon>
        <taxon>Trebouxiophyceae incertae sedis</taxon>
        <taxon>Eremochloris</taxon>
    </lineage>
</organism>
<dbReference type="SUPFAM" id="SSF52540">
    <property type="entry name" value="P-loop containing nucleoside triphosphate hydrolases"/>
    <property type="match status" value="1"/>
</dbReference>